<gene>
    <name evidence="5 6" type="primary">queA</name>
    <name evidence="6" type="ORF">HYY20_00110</name>
</gene>
<keyword evidence="4 5" id="KW-0671">Queuosine biosynthesis</keyword>
<evidence type="ECO:0000313" key="6">
    <source>
        <dbReference type="EMBL" id="MBI2875268.1"/>
    </source>
</evidence>
<comment type="caution">
    <text evidence="6">The sequence shown here is derived from an EMBL/GenBank/DDBJ whole genome shotgun (WGS) entry which is preliminary data.</text>
</comment>
<evidence type="ECO:0000313" key="7">
    <source>
        <dbReference type="Proteomes" id="UP000769766"/>
    </source>
</evidence>
<comment type="subcellular location">
    <subcellularLocation>
        <location evidence="5">Cytoplasm</location>
    </subcellularLocation>
</comment>
<dbReference type="HAMAP" id="MF_00113">
    <property type="entry name" value="QueA"/>
    <property type="match status" value="1"/>
</dbReference>
<evidence type="ECO:0000256" key="3">
    <source>
        <dbReference type="ARBA" id="ARBA00022691"/>
    </source>
</evidence>
<dbReference type="InterPro" id="IPR042118">
    <property type="entry name" value="QueA_dom1"/>
</dbReference>
<dbReference type="InterPro" id="IPR036100">
    <property type="entry name" value="QueA_sf"/>
</dbReference>
<dbReference type="FunFam" id="2.40.10.240:FF:000002">
    <property type="entry name" value="S-adenosylmethionine:tRNA ribosyltransferase-isomerase"/>
    <property type="match status" value="1"/>
</dbReference>
<dbReference type="GO" id="GO:0008616">
    <property type="term" value="P:tRNA queuosine(34) biosynthetic process"/>
    <property type="evidence" value="ECO:0007669"/>
    <property type="project" value="UniProtKB-UniRule"/>
</dbReference>
<evidence type="ECO:0000256" key="5">
    <source>
        <dbReference type="HAMAP-Rule" id="MF_00113"/>
    </source>
</evidence>
<evidence type="ECO:0000256" key="2">
    <source>
        <dbReference type="ARBA" id="ARBA00022679"/>
    </source>
</evidence>
<dbReference type="InterPro" id="IPR003699">
    <property type="entry name" value="QueA"/>
</dbReference>
<dbReference type="Pfam" id="PF02547">
    <property type="entry name" value="Queuosine_synth"/>
    <property type="match status" value="1"/>
</dbReference>
<evidence type="ECO:0000256" key="1">
    <source>
        <dbReference type="ARBA" id="ARBA00022490"/>
    </source>
</evidence>
<comment type="catalytic activity">
    <reaction evidence="5">
        <text>7-aminomethyl-7-carbaguanosine(34) in tRNA + S-adenosyl-L-methionine = epoxyqueuosine(34) in tRNA + adenine + L-methionine + 2 H(+)</text>
        <dbReference type="Rhea" id="RHEA:32155"/>
        <dbReference type="Rhea" id="RHEA-COMP:10342"/>
        <dbReference type="Rhea" id="RHEA-COMP:18582"/>
        <dbReference type="ChEBI" id="CHEBI:15378"/>
        <dbReference type="ChEBI" id="CHEBI:16708"/>
        <dbReference type="ChEBI" id="CHEBI:57844"/>
        <dbReference type="ChEBI" id="CHEBI:59789"/>
        <dbReference type="ChEBI" id="CHEBI:82833"/>
        <dbReference type="ChEBI" id="CHEBI:194443"/>
        <dbReference type="EC" id="2.4.99.17"/>
    </reaction>
</comment>
<dbReference type="NCBIfam" id="TIGR00113">
    <property type="entry name" value="queA"/>
    <property type="match status" value="1"/>
</dbReference>
<dbReference type="AlphaFoldDB" id="A0A932CKW6"/>
<comment type="pathway">
    <text evidence="5">tRNA modification; tRNA-queuosine biosynthesis.</text>
</comment>
<organism evidence="6 7">
    <name type="scientific">Tectimicrobiota bacterium</name>
    <dbReference type="NCBI Taxonomy" id="2528274"/>
    <lineage>
        <taxon>Bacteria</taxon>
        <taxon>Pseudomonadati</taxon>
        <taxon>Nitrospinota/Tectimicrobiota group</taxon>
        <taxon>Candidatus Tectimicrobiota</taxon>
    </lineage>
</organism>
<evidence type="ECO:0000256" key="4">
    <source>
        <dbReference type="ARBA" id="ARBA00022785"/>
    </source>
</evidence>
<name>A0A932CKW6_UNCTE</name>
<accession>A0A932CKW6</accession>
<comment type="similarity">
    <text evidence="5">Belongs to the QueA family.</text>
</comment>
<protein>
    <recommendedName>
        <fullName evidence="5">S-adenosylmethionine:tRNA ribosyltransferase-isomerase</fullName>
        <ecNumber evidence="5">2.4.99.17</ecNumber>
    </recommendedName>
    <alternativeName>
        <fullName evidence="5">Queuosine biosynthesis protein QueA</fullName>
    </alternativeName>
</protein>
<comment type="subunit">
    <text evidence="5">Monomer.</text>
</comment>
<keyword evidence="6" id="KW-0328">Glycosyltransferase</keyword>
<dbReference type="InterPro" id="IPR042119">
    <property type="entry name" value="QueA_dom2"/>
</dbReference>
<comment type="function">
    <text evidence="5">Transfers and isomerizes the ribose moiety from AdoMet to the 7-aminomethyl group of 7-deazaguanine (preQ1-tRNA) to give epoxyqueuosine (oQ-tRNA).</text>
</comment>
<dbReference type="SUPFAM" id="SSF111337">
    <property type="entry name" value="QueA-like"/>
    <property type="match status" value="1"/>
</dbReference>
<dbReference type="PANTHER" id="PTHR30307:SF0">
    <property type="entry name" value="S-ADENOSYLMETHIONINE:TRNA RIBOSYLTRANSFERASE-ISOMERASE"/>
    <property type="match status" value="1"/>
</dbReference>
<sequence length="382" mass="42308">MDLEALDYTLPIELIAQHPAPQREQSRLLVLNRRDGSLSHEGFGRLPEYLREGDLLVLNDTRVFPARLIGRKISGSARVELLLLRETSAGCWEALVRPGKRAPVVVEIAFGQGDLIGRIIEEGERGRKQVAFSATGGEVKEKLACYGQIPLPPYIKRDSGAGTADAERYQTVYARNVGAVAAPTAGLHFTPQLLEQVRQKGVEVHFLTLHVGPGTFQPLCSSRVEDHRMEAEYYCLEAPVREAVARAKREGRRVIAVGTTATRALESAVCQGGFPEVAGHPLCRPHSFKDEPEEHRFPSPSLASRKEAGGIGPLSGWTDLFIYPGYRFQVVEGLLTNFHLPRSTLLALVCAFAGREFILQAYEEAVRQRYRFYSYGDAMLVV</sequence>
<keyword evidence="1 5" id="KW-0963">Cytoplasm</keyword>
<keyword evidence="3 5" id="KW-0949">S-adenosyl-L-methionine</keyword>
<dbReference type="Gene3D" id="2.40.10.240">
    <property type="entry name" value="QueA-like"/>
    <property type="match status" value="1"/>
</dbReference>
<dbReference type="EMBL" id="JACPRF010000004">
    <property type="protein sequence ID" value="MBI2875268.1"/>
    <property type="molecule type" value="Genomic_DNA"/>
</dbReference>
<reference evidence="6" key="1">
    <citation type="submission" date="2020-07" db="EMBL/GenBank/DDBJ databases">
        <title>Huge and variable diversity of episymbiotic CPR bacteria and DPANN archaea in groundwater ecosystems.</title>
        <authorList>
            <person name="He C.Y."/>
            <person name="Keren R."/>
            <person name="Whittaker M."/>
            <person name="Farag I.F."/>
            <person name="Doudna J."/>
            <person name="Cate J.H.D."/>
            <person name="Banfield J.F."/>
        </authorList>
    </citation>
    <scope>NUCLEOTIDE SEQUENCE</scope>
    <source>
        <strain evidence="6">NC_groundwater_672_Ag_B-0.1um_62_36</strain>
    </source>
</reference>
<keyword evidence="2 5" id="KW-0808">Transferase</keyword>
<proteinExistence type="inferred from homology"/>
<dbReference type="Gene3D" id="3.40.1780.10">
    <property type="entry name" value="QueA-like"/>
    <property type="match status" value="1"/>
</dbReference>
<dbReference type="EC" id="2.4.99.17" evidence="5"/>
<dbReference type="GO" id="GO:0005737">
    <property type="term" value="C:cytoplasm"/>
    <property type="evidence" value="ECO:0007669"/>
    <property type="project" value="UniProtKB-SubCell"/>
</dbReference>
<dbReference type="PANTHER" id="PTHR30307">
    <property type="entry name" value="S-ADENOSYLMETHIONINE:TRNA RIBOSYLTRANSFERASE-ISOMERASE"/>
    <property type="match status" value="1"/>
</dbReference>
<dbReference type="Proteomes" id="UP000769766">
    <property type="component" value="Unassembled WGS sequence"/>
</dbReference>
<dbReference type="GO" id="GO:0051075">
    <property type="term" value="F:S-adenosylmethionine:tRNA ribosyltransferase-isomerase activity"/>
    <property type="evidence" value="ECO:0007669"/>
    <property type="project" value="UniProtKB-EC"/>
</dbReference>